<dbReference type="Proteomes" id="UP001218188">
    <property type="component" value="Unassembled WGS sequence"/>
</dbReference>
<comment type="similarity">
    <text evidence="3">Belongs to the ustYa family.</text>
</comment>
<organism evidence="4 5">
    <name type="scientific">Mycena alexandri</name>
    <dbReference type="NCBI Taxonomy" id="1745969"/>
    <lineage>
        <taxon>Eukaryota</taxon>
        <taxon>Fungi</taxon>
        <taxon>Dikarya</taxon>
        <taxon>Basidiomycota</taxon>
        <taxon>Agaricomycotina</taxon>
        <taxon>Agaricomycetes</taxon>
        <taxon>Agaricomycetidae</taxon>
        <taxon>Agaricales</taxon>
        <taxon>Marasmiineae</taxon>
        <taxon>Mycenaceae</taxon>
        <taxon>Mycena</taxon>
    </lineage>
</organism>
<evidence type="ECO:0000313" key="4">
    <source>
        <dbReference type="EMBL" id="KAJ7037254.1"/>
    </source>
</evidence>
<dbReference type="GO" id="GO:0016491">
    <property type="term" value="F:oxidoreductase activity"/>
    <property type="evidence" value="ECO:0007669"/>
    <property type="project" value="UniProtKB-KW"/>
</dbReference>
<name>A0AAD6X9P2_9AGAR</name>
<comment type="pathway">
    <text evidence="1">Mycotoxin biosynthesis.</text>
</comment>
<dbReference type="InterPro" id="IPR021765">
    <property type="entry name" value="UstYa-like"/>
</dbReference>
<evidence type="ECO:0000256" key="2">
    <source>
        <dbReference type="ARBA" id="ARBA00023002"/>
    </source>
</evidence>
<evidence type="ECO:0000313" key="5">
    <source>
        <dbReference type="Proteomes" id="UP001218188"/>
    </source>
</evidence>
<reference evidence="4" key="1">
    <citation type="submission" date="2023-03" db="EMBL/GenBank/DDBJ databases">
        <title>Massive genome expansion in bonnet fungi (Mycena s.s.) driven by repeated elements and novel gene families across ecological guilds.</title>
        <authorList>
            <consortium name="Lawrence Berkeley National Laboratory"/>
            <person name="Harder C.B."/>
            <person name="Miyauchi S."/>
            <person name="Viragh M."/>
            <person name="Kuo A."/>
            <person name="Thoen E."/>
            <person name="Andreopoulos B."/>
            <person name="Lu D."/>
            <person name="Skrede I."/>
            <person name="Drula E."/>
            <person name="Henrissat B."/>
            <person name="Morin E."/>
            <person name="Kohler A."/>
            <person name="Barry K."/>
            <person name="LaButti K."/>
            <person name="Morin E."/>
            <person name="Salamov A."/>
            <person name="Lipzen A."/>
            <person name="Mereny Z."/>
            <person name="Hegedus B."/>
            <person name="Baldrian P."/>
            <person name="Stursova M."/>
            <person name="Weitz H."/>
            <person name="Taylor A."/>
            <person name="Grigoriev I.V."/>
            <person name="Nagy L.G."/>
            <person name="Martin F."/>
            <person name="Kauserud H."/>
        </authorList>
    </citation>
    <scope>NUCLEOTIDE SEQUENCE</scope>
    <source>
        <strain evidence="4">CBHHK200</strain>
    </source>
</reference>
<keyword evidence="2" id="KW-0560">Oxidoreductase</keyword>
<keyword evidence="5" id="KW-1185">Reference proteome</keyword>
<dbReference type="Pfam" id="PF11807">
    <property type="entry name" value="UstYa"/>
    <property type="match status" value="1"/>
</dbReference>
<gene>
    <name evidence="4" type="ORF">C8F04DRAFT_1093061</name>
</gene>
<dbReference type="EMBL" id="JARJCM010000038">
    <property type="protein sequence ID" value="KAJ7037254.1"/>
    <property type="molecule type" value="Genomic_DNA"/>
</dbReference>
<proteinExistence type="inferred from homology"/>
<dbReference type="PANTHER" id="PTHR33365:SF11">
    <property type="entry name" value="TAT PATHWAY SIGNAL SEQUENCE"/>
    <property type="match status" value="1"/>
</dbReference>
<comment type="caution">
    <text evidence="4">The sequence shown here is derived from an EMBL/GenBank/DDBJ whole genome shotgun (WGS) entry which is preliminary data.</text>
</comment>
<evidence type="ECO:0000256" key="1">
    <source>
        <dbReference type="ARBA" id="ARBA00004685"/>
    </source>
</evidence>
<dbReference type="PANTHER" id="PTHR33365">
    <property type="entry name" value="YALI0B05434P"/>
    <property type="match status" value="1"/>
</dbReference>
<evidence type="ECO:0008006" key="6">
    <source>
        <dbReference type="Google" id="ProtNLM"/>
    </source>
</evidence>
<dbReference type="AlphaFoldDB" id="A0AAD6X9P2"/>
<evidence type="ECO:0000256" key="3">
    <source>
        <dbReference type="ARBA" id="ARBA00035112"/>
    </source>
</evidence>
<dbReference type="GO" id="GO:0043386">
    <property type="term" value="P:mycotoxin biosynthetic process"/>
    <property type="evidence" value="ECO:0007669"/>
    <property type="project" value="InterPro"/>
</dbReference>
<accession>A0AAD6X9P2</accession>
<sequence>MWFNHTDRYTLNATADWRSVLPPGNGWVKLGLGYRPFSISMYHQLHCIIGIRHALYLSAIGEESRAAATRSHSNHCFNYLRQLLLCGADTTLEPTEVLNLPDGRVGAAASGEGVRHVCRDWTQVRSFVERNWQQWPTED</sequence>
<protein>
    <recommendedName>
        <fullName evidence="6">Oxidase ustYa</fullName>
    </recommendedName>
</protein>